<dbReference type="EMBL" id="FOYW01000001">
    <property type="protein sequence ID" value="SFR61814.1"/>
    <property type="molecule type" value="Genomic_DNA"/>
</dbReference>
<dbReference type="PANTHER" id="PTHR43877">
    <property type="entry name" value="AMINOALKYLPHOSPHONATE N-ACETYLTRANSFERASE-RELATED-RELATED"/>
    <property type="match status" value="1"/>
</dbReference>
<evidence type="ECO:0000259" key="3">
    <source>
        <dbReference type="PROSITE" id="PS51186"/>
    </source>
</evidence>
<protein>
    <submittedName>
        <fullName evidence="4">Ribosomal protein S18 acetylase RimI</fullName>
    </submittedName>
</protein>
<dbReference type="InterPro" id="IPR000182">
    <property type="entry name" value="GNAT_dom"/>
</dbReference>
<reference evidence="4 5" key="1">
    <citation type="submission" date="2016-10" db="EMBL/GenBank/DDBJ databases">
        <authorList>
            <person name="de Groot N.N."/>
        </authorList>
    </citation>
    <scope>NUCLEOTIDE SEQUENCE [LARGE SCALE GENOMIC DNA]</scope>
    <source>
        <strain evidence="4 5">CGMCC 1.9167</strain>
    </source>
</reference>
<dbReference type="InterPro" id="IPR016181">
    <property type="entry name" value="Acyl_CoA_acyltransferase"/>
</dbReference>
<proteinExistence type="predicted"/>
<feature type="domain" description="N-acetyltransferase" evidence="3">
    <location>
        <begin position="11"/>
        <end position="179"/>
    </location>
</feature>
<dbReference type="STRING" id="650891.SAMN05216203_1829"/>
<keyword evidence="1" id="KW-0808">Transferase</keyword>
<dbReference type="PANTHER" id="PTHR43877:SF1">
    <property type="entry name" value="ACETYLTRANSFERASE"/>
    <property type="match status" value="1"/>
</dbReference>
<evidence type="ECO:0000256" key="2">
    <source>
        <dbReference type="ARBA" id="ARBA00023315"/>
    </source>
</evidence>
<dbReference type="GO" id="GO:0005840">
    <property type="term" value="C:ribosome"/>
    <property type="evidence" value="ECO:0007669"/>
    <property type="project" value="UniProtKB-KW"/>
</dbReference>
<gene>
    <name evidence="4" type="ORF">SAMN05216203_1829</name>
</gene>
<organism evidence="4 5">
    <name type="scientific">Marinobacter daqiaonensis</name>
    <dbReference type="NCBI Taxonomy" id="650891"/>
    <lineage>
        <taxon>Bacteria</taxon>
        <taxon>Pseudomonadati</taxon>
        <taxon>Pseudomonadota</taxon>
        <taxon>Gammaproteobacteria</taxon>
        <taxon>Pseudomonadales</taxon>
        <taxon>Marinobacteraceae</taxon>
        <taxon>Marinobacter</taxon>
    </lineage>
</organism>
<dbReference type="GO" id="GO:0016747">
    <property type="term" value="F:acyltransferase activity, transferring groups other than amino-acyl groups"/>
    <property type="evidence" value="ECO:0007669"/>
    <property type="project" value="InterPro"/>
</dbReference>
<evidence type="ECO:0000256" key="1">
    <source>
        <dbReference type="ARBA" id="ARBA00022679"/>
    </source>
</evidence>
<evidence type="ECO:0000313" key="4">
    <source>
        <dbReference type="EMBL" id="SFR61814.1"/>
    </source>
</evidence>
<keyword evidence="2" id="KW-0012">Acyltransferase</keyword>
<dbReference type="AlphaFoldDB" id="A0A1I6I5A6"/>
<dbReference type="SUPFAM" id="SSF55729">
    <property type="entry name" value="Acyl-CoA N-acyltransferases (Nat)"/>
    <property type="match status" value="1"/>
</dbReference>
<keyword evidence="5" id="KW-1185">Reference proteome</keyword>
<evidence type="ECO:0000313" key="5">
    <source>
        <dbReference type="Proteomes" id="UP000198644"/>
    </source>
</evidence>
<dbReference type="Pfam" id="PF00583">
    <property type="entry name" value="Acetyltransf_1"/>
    <property type="match status" value="1"/>
</dbReference>
<sequence>MVSRKNTDERYVIREATEDDLPVLVEFLAKLALHVAGAQPQSLKEDERDRLLAVLHSSLTAANKQLVVAEVPGAGLVAMGYIYVLHNQGIWEQTSHVEYRSGVIDDVWVEPDFRKLGIFRAILRRLVAFAESRGAYELILEYSASNKEAKAAWTRLGFKTIGVRAAAFTTSVQEVLADRQ</sequence>
<dbReference type="Proteomes" id="UP000198644">
    <property type="component" value="Unassembled WGS sequence"/>
</dbReference>
<dbReference type="CDD" id="cd04301">
    <property type="entry name" value="NAT_SF"/>
    <property type="match status" value="1"/>
</dbReference>
<dbReference type="OrthoDB" id="9805924at2"/>
<accession>A0A1I6I5A6</accession>
<keyword evidence="4" id="KW-0687">Ribonucleoprotein</keyword>
<dbReference type="PROSITE" id="PS51186">
    <property type="entry name" value="GNAT"/>
    <property type="match status" value="1"/>
</dbReference>
<dbReference type="Gene3D" id="3.40.630.30">
    <property type="match status" value="1"/>
</dbReference>
<keyword evidence="4" id="KW-0689">Ribosomal protein</keyword>
<name>A0A1I6I5A6_9GAMM</name>
<dbReference type="InterPro" id="IPR050832">
    <property type="entry name" value="Bact_Acetyltransf"/>
</dbReference>
<dbReference type="RefSeq" id="WP_092011160.1">
    <property type="nucleotide sequence ID" value="NZ_FOYW01000001.1"/>
</dbReference>